<dbReference type="InterPro" id="IPR008753">
    <property type="entry name" value="Peptidase_M13_N"/>
</dbReference>
<keyword evidence="6" id="KW-0482">Metalloprotease</keyword>
<proteinExistence type="predicted"/>
<dbReference type="Proteomes" id="UP000050792">
    <property type="component" value="Unassembled WGS sequence"/>
</dbReference>
<feature type="transmembrane region" description="Helical" evidence="7">
    <location>
        <begin position="85"/>
        <end position="106"/>
    </location>
</feature>
<comment type="cofactor">
    <cofactor evidence="1">
        <name>Zn(2+)</name>
        <dbReference type="ChEBI" id="CHEBI:29105"/>
    </cofactor>
</comment>
<dbReference type="Pfam" id="PF05649">
    <property type="entry name" value="Peptidase_M13_N"/>
    <property type="match status" value="1"/>
</dbReference>
<organism evidence="10 11">
    <name type="scientific">Schistosoma rodhaini</name>
    <dbReference type="NCBI Taxonomy" id="6188"/>
    <lineage>
        <taxon>Eukaryota</taxon>
        <taxon>Metazoa</taxon>
        <taxon>Spiralia</taxon>
        <taxon>Lophotrochozoa</taxon>
        <taxon>Platyhelminthes</taxon>
        <taxon>Trematoda</taxon>
        <taxon>Digenea</taxon>
        <taxon>Strigeidida</taxon>
        <taxon>Schistosomatoidea</taxon>
        <taxon>Schistosomatidae</taxon>
        <taxon>Schistosoma</taxon>
    </lineage>
</organism>
<keyword evidence="5" id="KW-0862">Zinc</keyword>
<keyword evidence="10" id="KW-1185">Reference proteome</keyword>
<reference evidence="11" key="2">
    <citation type="submission" date="2023-11" db="UniProtKB">
        <authorList>
            <consortium name="WormBaseParasite"/>
        </authorList>
    </citation>
    <scope>IDENTIFICATION</scope>
</reference>
<dbReference type="PANTHER" id="PTHR11733:SF240">
    <property type="entry name" value="GH14155P-RELATED"/>
    <property type="match status" value="1"/>
</dbReference>
<keyword evidence="3" id="KW-0479">Metal-binding</keyword>
<dbReference type="Gene3D" id="1.10.1380.10">
    <property type="entry name" value="Neutral endopeptidase , domain2"/>
    <property type="match status" value="1"/>
</dbReference>
<name>A0AA85FR67_9TREM</name>
<evidence type="ECO:0000313" key="11">
    <source>
        <dbReference type="WBParaSite" id="SRDH1_57900.1"/>
    </source>
</evidence>
<dbReference type="AlphaFoldDB" id="A0AA85FR67"/>
<evidence type="ECO:0000259" key="9">
    <source>
        <dbReference type="Pfam" id="PF05649"/>
    </source>
</evidence>
<dbReference type="InterPro" id="IPR042089">
    <property type="entry name" value="Peptidase_M13_dom_2"/>
</dbReference>
<keyword evidence="7" id="KW-1133">Transmembrane helix</keyword>
<accession>A0AA85FR67</accession>
<evidence type="ECO:0000256" key="6">
    <source>
        <dbReference type="ARBA" id="ARBA00023049"/>
    </source>
</evidence>
<dbReference type="GO" id="GO:0016485">
    <property type="term" value="P:protein processing"/>
    <property type="evidence" value="ECO:0007669"/>
    <property type="project" value="TreeGrafter"/>
</dbReference>
<sequence length="878" mass="102613">MASTESKTVSPTNSLNLGQNFKYQVFSDNTEGISIVNTPQTITDKKHYLWERVNNMKTSLVDSVQRKIPVHHSNQLNDMFKRFQFFFSIIGPILLFIMVILVLVYWKREQNELWKNRNQCYTKECLISSSSIVSHMNKTISPCENFFQYACGSYYPPFHPDQNAEQPAVQAHRVVASAFGKDTIQDYFKSGRSRRLLRFDRPMIEHLTEINVHAIINSLRNIYENSYGQYNSAKYKVAQFYDSCTSTSLRNWLGAHPLMKKVAPLLNGIWLLDRNASNETGANIVNQTSAWPKRLFWDSYLTQQFYMAKNWSWMDSIKHLQVQLNVPTFADFHIYTSPIKKPRLYIFPDSGAMGYLSDYKIRTYVTGVLEVLARDAGIPYGNEEYKERIRIFTEDLKLVSSELKKAYKSTTPSKWSQKSKLGDLNINGNAFDWSGLLGAYFDETYVAFDSDYPIYTRYLDYLQKIPIIIGTLERNFTKSVADRIMNNYMFWNVLDMYIWHLSYEYYMLHLSYNYYTEHVMDLECFFITHELFDTVLGAIYTEKHMHNETENEVEQMTKYLRTSLKNHLKQIQWMDDKTRKDVNERINKMKILFKVPEIMRNDKKLNYAYRTLKTSYNYLNNLFSAVQYIRGVYNRLLSGVTETSEENWSSRDVMVYDSHVALHLLLDEVFIPPGMLQLPIFHHNLPAAFNFGGLGSLIGTAIGILVGEYGSFMLKEGEIQSIWTSETVNKYQEEKKCVQDQIYDASKNYFNFSDFVMSSMSDDIKKITRSVINEASGLDIARSAFEDWINDSPGEKYLRNLPGVTFNSKQLFYLIYAQTFCHDMDLWDEYYQMIIRTPQPPYEVLVNHIMNELPDFSDTFNCPVGTPMNPKKRCRAAL</sequence>
<dbReference type="CDD" id="cd08662">
    <property type="entry name" value="M13"/>
    <property type="match status" value="1"/>
</dbReference>
<dbReference type="InterPro" id="IPR018497">
    <property type="entry name" value="Peptidase_M13_C"/>
</dbReference>
<evidence type="ECO:0000256" key="5">
    <source>
        <dbReference type="ARBA" id="ARBA00022833"/>
    </source>
</evidence>
<protein>
    <recommendedName>
        <fullName evidence="12">Peptidase M13 N-terminal domain-containing protein</fullName>
    </recommendedName>
</protein>
<keyword evidence="2" id="KW-0645">Protease</keyword>
<dbReference type="InterPro" id="IPR024079">
    <property type="entry name" value="MetalloPept_cat_dom_sf"/>
</dbReference>
<dbReference type="WBParaSite" id="SRDH1_57900.1">
    <property type="protein sequence ID" value="SRDH1_57900.1"/>
    <property type="gene ID" value="SRDH1_57900"/>
</dbReference>
<evidence type="ECO:0000256" key="3">
    <source>
        <dbReference type="ARBA" id="ARBA00022723"/>
    </source>
</evidence>
<dbReference type="Pfam" id="PF01431">
    <property type="entry name" value="Peptidase_M13"/>
    <property type="match status" value="1"/>
</dbReference>
<dbReference type="GO" id="GO:0005886">
    <property type="term" value="C:plasma membrane"/>
    <property type="evidence" value="ECO:0007669"/>
    <property type="project" value="TreeGrafter"/>
</dbReference>
<keyword evidence="4" id="KW-0378">Hydrolase</keyword>
<dbReference type="PROSITE" id="PS51885">
    <property type="entry name" value="NEPRILYSIN"/>
    <property type="match status" value="1"/>
</dbReference>
<evidence type="ECO:0000259" key="8">
    <source>
        <dbReference type="Pfam" id="PF01431"/>
    </source>
</evidence>
<evidence type="ECO:0000256" key="4">
    <source>
        <dbReference type="ARBA" id="ARBA00022801"/>
    </source>
</evidence>
<dbReference type="PANTHER" id="PTHR11733">
    <property type="entry name" value="ZINC METALLOPROTEASE FAMILY M13 NEPRILYSIN-RELATED"/>
    <property type="match status" value="1"/>
</dbReference>
<feature type="domain" description="Peptidase M13 C-terminal" evidence="8">
    <location>
        <begin position="668"/>
        <end position="875"/>
    </location>
</feature>
<dbReference type="InterPro" id="IPR000718">
    <property type="entry name" value="Peptidase_M13"/>
</dbReference>
<keyword evidence="7" id="KW-0472">Membrane</keyword>
<dbReference type="SUPFAM" id="SSF55486">
    <property type="entry name" value="Metalloproteases ('zincins'), catalytic domain"/>
    <property type="match status" value="1"/>
</dbReference>
<dbReference type="GO" id="GO:0004222">
    <property type="term" value="F:metalloendopeptidase activity"/>
    <property type="evidence" value="ECO:0007669"/>
    <property type="project" value="InterPro"/>
</dbReference>
<evidence type="ECO:0008006" key="12">
    <source>
        <dbReference type="Google" id="ProtNLM"/>
    </source>
</evidence>
<keyword evidence="7" id="KW-0812">Transmembrane</keyword>
<feature type="domain" description="Peptidase M13 N-terminal" evidence="9">
    <location>
        <begin position="206"/>
        <end position="593"/>
    </location>
</feature>
<reference evidence="10" key="1">
    <citation type="submission" date="2022-06" db="EMBL/GenBank/DDBJ databases">
        <authorList>
            <person name="Berger JAMES D."/>
            <person name="Berger JAMES D."/>
        </authorList>
    </citation>
    <scope>NUCLEOTIDE SEQUENCE [LARGE SCALE GENOMIC DNA]</scope>
</reference>
<evidence type="ECO:0000256" key="7">
    <source>
        <dbReference type="SAM" id="Phobius"/>
    </source>
</evidence>
<evidence type="ECO:0000313" key="10">
    <source>
        <dbReference type="Proteomes" id="UP000050792"/>
    </source>
</evidence>
<dbReference type="GO" id="GO:0046872">
    <property type="term" value="F:metal ion binding"/>
    <property type="evidence" value="ECO:0007669"/>
    <property type="project" value="UniProtKB-KW"/>
</dbReference>
<evidence type="ECO:0000256" key="1">
    <source>
        <dbReference type="ARBA" id="ARBA00001947"/>
    </source>
</evidence>
<dbReference type="Gene3D" id="3.40.390.10">
    <property type="entry name" value="Collagenase (Catalytic Domain)"/>
    <property type="match status" value="1"/>
</dbReference>
<evidence type="ECO:0000256" key="2">
    <source>
        <dbReference type="ARBA" id="ARBA00022670"/>
    </source>
</evidence>